<reference evidence="2 3" key="1">
    <citation type="journal article" date="2018" name="Sci. Rep.">
        <title>Genomic signatures of local adaptation to the degree of environmental predictability in rotifers.</title>
        <authorList>
            <person name="Franch-Gras L."/>
            <person name="Hahn C."/>
            <person name="Garcia-Roger E.M."/>
            <person name="Carmona M.J."/>
            <person name="Serra M."/>
            <person name="Gomez A."/>
        </authorList>
    </citation>
    <scope>NUCLEOTIDE SEQUENCE [LARGE SCALE GENOMIC DNA]</scope>
    <source>
        <strain evidence="2">HYR1</strain>
    </source>
</reference>
<keyword evidence="3" id="KW-1185">Reference proteome</keyword>
<feature type="transmembrane region" description="Helical" evidence="1">
    <location>
        <begin position="16"/>
        <end position="37"/>
    </location>
</feature>
<sequence>MIICQLIKLKILGDYFLLKVESCFTFILPLPHLFIYLRPIILNLQIRSNNHLNSGIIDYN</sequence>
<evidence type="ECO:0000256" key="1">
    <source>
        <dbReference type="SAM" id="Phobius"/>
    </source>
</evidence>
<evidence type="ECO:0000313" key="3">
    <source>
        <dbReference type="Proteomes" id="UP000276133"/>
    </source>
</evidence>
<proteinExistence type="predicted"/>
<keyword evidence="1" id="KW-0812">Transmembrane</keyword>
<dbReference type="EMBL" id="REGN01001758">
    <property type="protein sequence ID" value="RNA32714.1"/>
    <property type="molecule type" value="Genomic_DNA"/>
</dbReference>
<gene>
    <name evidence="2" type="ORF">BpHYR1_038832</name>
</gene>
<comment type="caution">
    <text evidence="2">The sequence shown here is derived from an EMBL/GenBank/DDBJ whole genome shotgun (WGS) entry which is preliminary data.</text>
</comment>
<organism evidence="2 3">
    <name type="scientific">Brachionus plicatilis</name>
    <name type="common">Marine rotifer</name>
    <name type="synonym">Brachionus muelleri</name>
    <dbReference type="NCBI Taxonomy" id="10195"/>
    <lineage>
        <taxon>Eukaryota</taxon>
        <taxon>Metazoa</taxon>
        <taxon>Spiralia</taxon>
        <taxon>Gnathifera</taxon>
        <taxon>Rotifera</taxon>
        <taxon>Eurotatoria</taxon>
        <taxon>Monogononta</taxon>
        <taxon>Pseudotrocha</taxon>
        <taxon>Ploima</taxon>
        <taxon>Brachionidae</taxon>
        <taxon>Brachionus</taxon>
    </lineage>
</organism>
<keyword evidence="1" id="KW-0472">Membrane</keyword>
<name>A0A3M7SA86_BRAPC</name>
<evidence type="ECO:0000313" key="2">
    <source>
        <dbReference type="EMBL" id="RNA32714.1"/>
    </source>
</evidence>
<dbReference type="Proteomes" id="UP000276133">
    <property type="component" value="Unassembled WGS sequence"/>
</dbReference>
<dbReference type="AlphaFoldDB" id="A0A3M7SA86"/>
<accession>A0A3M7SA86</accession>
<protein>
    <submittedName>
        <fullName evidence="2">Uncharacterized protein</fullName>
    </submittedName>
</protein>
<keyword evidence="1" id="KW-1133">Transmembrane helix</keyword>